<name>A0A367JMY6_RHIST</name>
<gene>
    <name evidence="1" type="ORF">CU098_008535</name>
</gene>
<evidence type="ECO:0000313" key="2">
    <source>
        <dbReference type="Proteomes" id="UP000253551"/>
    </source>
</evidence>
<dbReference type="Proteomes" id="UP000253551">
    <property type="component" value="Unassembled WGS sequence"/>
</dbReference>
<organism evidence="1 2">
    <name type="scientific">Rhizopus stolonifer</name>
    <name type="common">Rhizopus nigricans</name>
    <dbReference type="NCBI Taxonomy" id="4846"/>
    <lineage>
        <taxon>Eukaryota</taxon>
        <taxon>Fungi</taxon>
        <taxon>Fungi incertae sedis</taxon>
        <taxon>Mucoromycota</taxon>
        <taxon>Mucoromycotina</taxon>
        <taxon>Mucoromycetes</taxon>
        <taxon>Mucorales</taxon>
        <taxon>Mucorineae</taxon>
        <taxon>Rhizopodaceae</taxon>
        <taxon>Rhizopus</taxon>
    </lineage>
</organism>
<keyword evidence="2" id="KW-1185">Reference proteome</keyword>
<comment type="caution">
    <text evidence="1">The sequence shown here is derived from an EMBL/GenBank/DDBJ whole genome shotgun (WGS) entry which is preliminary data.</text>
</comment>
<proteinExistence type="predicted"/>
<evidence type="ECO:0000313" key="1">
    <source>
        <dbReference type="EMBL" id="RCH91255.1"/>
    </source>
</evidence>
<dbReference type="EMBL" id="PJQM01003022">
    <property type="protein sequence ID" value="RCH91255.1"/>
    <property type="molecule type" value="Genomic_DNA"/>
</dbReference>
<accession>A0A367JMY6</accession>
<reference evidence="1 2" key="1">
    <citation type="journal article" date="2018" name="G3 (Bethesda)">
        <title>Phylogenetic and Phylogenomic Definition of Rhizopus Species.</title>
        <authorList>
            <person name="Gryganskyi A.P."/>
            <person name="Golan J."/>
            <person name="Dolatabadi S."/>
            <person name="Mondo S."/>
            <person name="Robb S."/>
            <person name="Idnurm A."/>
            <person name="Muszewska A."/>
            <person name="Steczkiewicz K."/>
            <person name="Masonjones S."/>
            <person name="Liao H.L."/>
            <person name="Gajdeczka M.T."/>
            <person name="Anike F."/>
            <person name="Vuek A."/>
            <person name="Anishchenko I.M."/>
            <person name="Voigt K."/>
            <person name="de Hoog G.S."/>
            <person name="Smith M.E."/>
            <person name="Heitman J."/>
            <person name="Vilgalys R."/>
            <person name="Stajich J.E."/>
        </authorList>
    </citation>
    <scope>NUCLEOTIDE SEQUENCE [LARGE SCALE GENOMIC DNA]</scope>
    <source>
        <strain evidence="1 2">LSU 92-RS-03</strain>
    </source>
</reference>
<dbReference type="OrthoDB" id="2227377at2759"/>
<sequence length="144" mass="16768">MPAFQDEFTTSLAMWSPPATSFVYIDSSPILHRSTTEYYHEPVYYPLACIICGLPHHPATYHKTKTFENTSVIITPTPYQPENQIKVEQKSFPTFKSNKMTYKRVFLGRIQNALYRILLVIRKPFRPSKIPNVHPIKKPSRLIK</sequence>
<dbReference type="AlphaFoldDB" id="A0A367JMY6"/>
<protein>
    <submittedName>
        <fullName evidence="1">Uncharacterized protein</fullName>
    </submittedName>
</protein>